<feature type="transmembrane region" description="Helical" evidence="1">
    <location>
        <begin position="6"/>
        <end position="26"/>
    </location>
</feature>
<name>A0A5M9ZMH1_9BIFI</name>
<keyword evidence="1" id="KW-0472">Membrane</keyword>
<evidence type="ECO:0000256" key="1">
    <source>
        <dbReference type="SAM" id="Phobius"/>
    </source>
</evidence>
<evidence type="ECO:0000313" key="3">
    <source>
        <dbReference type="Proteomes" id="UP000412028"/>
    </source>
</evidence>
<sequence length="71" mass="7913">MAWILSVLTVAAWLGVFVITPTVIIFRLHPDKDLDSKVWASFTTVILLHVAVIILGVMLAIAYSIINPYFN</sequence>
<dbReference type="Proteomes" id="UP000412028">
    <property type="component" value="Unassembled WGS sequence"/>
</dbReference>
<comment type="caution">
    <text evidence="2">The sequence shown here is derived from an EMBL/GenBank/DDBJ whole genome shotgun (WGS) entry which is preliminary data.</text>
</comment>
<dbReference type="RefSeq" id="WP_150380794.1">
    <property type="nucleotide sequence ID" value="NZ_RZUI01000002.1"/>
</dbReference>
<gene>
    <name evidence="2" type="ORF">EMO89_02530</name>
</gene>
<dbReference type="AlphaFoldDB" id="A0A5M9ZMH1"/>
<keyword evidence="1" id="KW-1133">Transmembrane helix</keyword>
<dbReference type="EMBL" id="RZUI01000002">
    <property type="protein sequence ID" value="KAA8831621.1"/>
    <property type="molecule type" value="Genomic_DNA"/>
</dbReference>
<evidence type="ECO:0000313" key="2">
    <source>
        <dbReference type="EMBL" id="KAA8831621.1"/>
    </source>
</evidence>
<organism evidence="2 3">
    <name type="scientific">Bifidobacterium tissieri</name>
    <dbReference type="NCBI Taxonomy" id="1630162"/>
    <lineage>
        <taxon>Bacteria</taxon>
        <taxon>Bacillati</taxon>
        <taxon>Actinomycetota</taxon>
        <taxon>Actinomycetes</taxon>
        <taxon>Bifidobacteriales</taxon>
        <taxon>Bifidobacteriaceae</taxon>
        <taxon>Bifidobacterium</taxon>
    </lineage>
</organism>
<protein>
    <submittedName>
        <fullName evidence="2">Uncharacterized protein</fullName>
    </submittedName>
</protein>
<reference evidence="2 3" key="1">
    <citation type="journal article" date="2019" name="Syst. Appl. Microbiol.">
        <title>Characterization of Bifidobacterium species in feaces of the Egyptian fruit bat: Description of B. vespertilionis sp. nov. and B. rousetti sp. nov.</title>
        <authorList>
            <person name="Modesto M."/>
            <person name="Satti M."/>
            <person name="Watanabe K."/>
            <person name="Puglisi E."/>
            <person name="Morelli L."/>
            <person name="Huang C.-H."/>
            <person name="Liou J.-S."/>
            <person name="Miyashita M."/>
            <person name="Tamura T."/>
            <person name="Saito S."/>
            <person name="Mori K."/>
            <person name="Huang L."/>
            <person name="Sciavilla P."/>
            <person name="Sandri C."/>
            <person name="Spiezio C."/>
            <person name="Vitali F."/>
            <person name="Cavalieri D."/>
            <person name="Perpetuini G."/>
            <person name="Tofalo R."/>
            <person name="Bonetti A."/>
            <person name="Arita M."/>
            <person name="Mattarelli P."/>
        </authorList>
    </citation>
    <scope>NUCLEOTIDE SEQUENCE [LARGE SCALE GENOMIC DNA]</scope>
    <source>
        <strain evidence="2 3">RST7</strain>
    </source>
</reference>
<proteinExistence type="predicted"/>
<accession>A0A5M9ZMH1</accession>
<keyword evidence="1" id="KW-0812">Transmembrane</keyword>
<feature type="transmembrane region" description="Helical" evidence="1">
    <location>
        <begin position="38"/>
        <end position="66"/>
    </location>
</feature>